<protein>
    <submittedName>
        <fullName evidence="2">Uncharacterized protein</fullName>
    </submittedName>
</protein>
<evidence type="ECO:0000313" key="2">
    <source>
        <dbReference type="EMBL" id="VVC89660.1"/>
    </source>
</evidence>
<evidence type="ECO:0000256" key="1">
    <source>
        <dbReference type="SAM" id="MobiDB-lite"/>
    </source>
</evidence>
<accession>A0A5E4PXL3</accession>
<evidence type="ECO:0000313" key="3">
    <source>
        <dbReference type="Proteomes" id="UP000324832"/>
    </source>
</evidence>
<organism evidence="2 3">
    <name type="scientific">Leptidea sinapis</name>
    <dbReference type="NCBI Taxonomy" id="189913"/>
    <lineage>
        <taxon>Eukaryota</taxon>
        <taxon>Metazoa</taxon>
        <taxon>Ecdysozoa</taxon>
        <taxon>Arthropoda</taxon>
        <taxon>Hexapoda</taxon>
        <taxon>Insecta</taxon>
        <taxon>Pterygota</taxon>
        <taxon>Neoptera</taxon>
        <taxon>Endopterygota</taxon>
        <taxon>Lepidoptera</taxon>
        <taxon>Glossata</taxon>
        <taxon>Ditrysia</taxon>
        <taxon>Papilionoidea</taxon>
        <taxon>Pieridae</taxon>
        <taxon>Dismorphiinae</taxon>
        <taxon>Leptidea</taxon>
    </lineage>
</organism>
<reference evidence="2 3" key="1">
    <citation type="submission" date="2017-07" db="EMBL/GenBank/DDBJ databases">
        <authorList>
            <person name="Talla V."/>
            <person name="Backstrom N."/>
        </authorList>
    </citation>
    <scope>NUCLEOTIDE SEQUENCE [LARGE SCALE GENOMIC DNA]</scope>
</reference>
<keyword evidence="3" id="KW-1185">Reference proteome</keyword>
<dbReference type="EMBL" id="FZQP02000593">
    <property type="protein sequence ID" value="VVC89660.1"/>
    <property type="molecule type" value="Genomic_DNA"/>
</dbReference>
<dbReference type="AlphaFoldDB" id="A0A5E4PXL3"/>
<dbReference type="Proteomes" id="UP000324832">
    <property type="component" value="Unassembled WGS sequence"/>
</dbReference>
<sequence>MAQQCAATLTLPLSSLWSELMPTGSKVSTNLCRITTVASSARLLRKRSSALMTTGGAGIGSVPTSPPSRSLPVPPLLPPAHLKLLQLQHRHLGRERSSRRLLRAGTFPCE</sequence>
<feature type="region of interest" description="Disordered" evidence="1">
    <location>
        <begin position="54"/>
        <end position="75"/>
    </location>
</feature>
<proteinExistence type="predicted"/>
<name>A0A5E4PXL3_9NEOP</name>
<gene>
    <name evidence="2" type="ORF">LSINAPIS_LOCUS2728</name>
</gene>